<dbReference type="KEGG" id="nau:109212936"/>
<dbReference type="Gramene" id="OIT28214">
    <property type="protein sequence ID" value="OIT28214"/>
    <property type="gene ID" value="A4A49_19075"/>
</dbReference>
<comment type="caution">
    <text evidence="2">The sequence shown here is derived from an EMBL/GenBank/DDBJ whole genome shotgun (WGS) entry which is preliminary data.</text>
</comment>
<protein>
    <recommendedName>
        <fullName evidence="4">Embryo sac development arrest 6</fullName>
    </recommendedName>
</protein>
<dbReference type="OMA" id="MSQNHHA"/>
<feature type="region of interest" description="Disordered" evidence="1">
    <location>
        <begin position="96"/>
        <end position="115"/>
    </location>
</feature>
<organism evidence="2 3">
    <name type="scientific">Nicotiana attenuata</name>
    <name type="common">Coyote tobacco</name>
    <dbReference type="NCBI Taxonomy" id="49451"/>
    <lineage>
        <taxon>Eukaryota</taxon>
        <taxon>Viridiplantae</taxon>
        <taxon>Streptophyta</taxon>
        <taxon>Embryophyta</taxon>
        <taxon>Tracheophyta</taxon>
        <taxon>Spermatophyta</taxon>
        <taxon>Magnoliopsida</taxon>
        <taxon>eudicotyledons</taxon>
        <taxon>Gunneridae</taxon>
        <taxon>Pentapetalae</taxon>
        <taxon>asterids</taxon>
        <taxon>lamiids</taxon>
        <taxon>Solanales</taxon>
        <taxon>Solanaceae</taxon>
        <taxon>Nicotianoideae</taxon>
        <taxon>Nicotianeae</taxon>
        <taxon>Nicotiana</taxon>
    </lineage>
</organism>
<dbReference type="Proteomes" id="UP000187609">
    <property type="component" value="Unassembled WGS sequence"/>
</dbReference>
<dbReference type="EMBL" id="MJEQ01002134">
    <property type="protein sequence ID" value="OIT28214.1"/>
    <property type="molecule type" value="Genomic_DNA"/>
</dbReference>
<dbReference type="STRING" id="49451.A0A1J6KFM8"/>
<evidence type="ECO:0000313" key="2">
    <source>
        <dbReference type="EMBL" id="OIT28214.1"/>
    </source>
</evidence>
<gene>
    <name evidence="2" type="ORF">A4A49_19075</name>
</gene>
<evidence type="ECO:0000256" key="1">
    <source>
        <dbReference type="SAM" id="MobiDB-lite"/>
    </source>
</evidence>
<accession>A0A1J6KFM8</accession>
<sequence>MSYHTRRILTLEESSRKRKDRETFYSFPKPSIPLTSVNTPNVNMTTSFNKGAAEPNHQMPNPLLAGYMAYEFLTKGTLLGQKFDPARAKAVPVNALAESKKRKSSGLNPKEVELSGNGKLKTQSQNYVELASLLKSDGSHIPGIVNPTQLAQWIQM</sequence>
<name>A0A1J6KFM8_NICAT</name>
<dbReference type="OrthoDB" id="687843at2759"/>
<evidence type="ECO:0008006" key="4">
    <source>
        <dbReference type="Google" id="ProtNLM"/>
    </source>
</evidence>
<dbReference type="PANTHER" id="PTHR34657">
    <property type="entry name" value="EMBRYO SAC DEVELOPMENT ARREST 6"/>
    <property type="match status" value="1"/>
</dbReference>
<proteinExistence type="predicted"/>
<reference evidence="2" key="1">
    <citation type="submission" date="2016-11" db="EMBL/GenBank/DDBJ databases">
        <title>The genome of Nicotiana attenuata.</title>
        <authorList>
            <person name="Xu S."/>
            <person name="Brockmoeller T."/>
            <person name="Gaquerel E."/>
            <person name="Navarro A."/>
            <person name="Kuhl H."/>
            <person name="Gase K."/>
            <person name="Ling Z."/>
            <person name="Zhou W."/>
            <person name="Kreitzer C."/>
            <person name="Stanke M."/>
            <person name="Tang H."/>
            <person name="Lyons E."/>
            <person name="Pandey P."/>
            <person name="Pandey S.P."/>
            <person name="Timmermann B."/>
            <person name="Baldwin I.T."/>
        </authorList>
    </citation>
    <scope>NUCLEOTIDE SEQUENCE [LARGE SCALE GENOMIC DNA]</scope>
    <source>
        <strain evidence="2">UT</strain>
    </source>
</reference>
<dbReference type="PANTHER" id="PTHR34657:SF4">
    <property type="entry name" value="EMBRYO SAC DEVELOPMENT ARREST 6"/>
    <property type="match status" value="1"/>
</dbReference>
<dbReference type="AlphaFoldDB" id="A0A1J6KFM8"/>
<evidence type="ECO:0000313" key="3">
    <source>
        <dbReference type="Proteomes" id="UP000187609"/>
    </source>
</evidence>
<keyword evidence="3" id="KW-1185">Reference proteome</keyword>